<gene>
    <name evidence="2" type="ORF">APZ42_034180</name>
</gene>
<name>A0A164KCW9_9CRUS</name>
<dbReference type="PANTHER" id="PTHR46704">
    <property type="entry name" value="CXC DOMAIN-CONTAINING PROTEIN-RELATED"/>
    <property type="match status" value="1"/>
</dbReference>
<dbReference type="Proteomes" id="UP000076858">
    <property type="component" value="Unassembled WGS sequence"/>
</dbReference>
<evidence type="ECO:0000313" key="3">
    <source>
        <dbReference type="Proteomes" id="UP000076858"/>
    </source>
</evidence>
<feature type="compositionally biased region" description="Acidic residues" evidence="1">
    <location>
        <begin position="612"/>
        <end position="641"/>
    </location>
</feature>
<sequence length="641" mass="72082">MASSCVLNEEINTTVCVLHVVDKVDEREKIILFKESTLAKCKEAEFVHRFRSNSKFSQVKLPTCCNDTAGYHVKCYSNYTSVKQEQIKVAKQKAIDLQKELDELHNDSAEPAQTLVDCGNTNVNSGVRSMRSGRQASPNTLFDSNCFFCGKARKFLKSKVRDELITCQTVNIQQNIENDARLLNDTHILGKISATGDFIAKEVKYHKTCRLEYANKAKLFKKANTERELSDWNRKRNICEKAFDATISFITTKVICLGDVERMSDLLNHYFYALEGLGLSDSDVDLEKRKKSVLQQNILVHFGDKVKTFIHPTIGVGKIVFNSTVSIDQALKTKFGTSKKIPVMIRDAASILRNIIIKQPRKALPMKLSLNDILEGEVGIPPLVKEFFECLINGPTSPTKICERKELRIRSLAEDVIFSVTNGRSRPSKHLLLSLVMKSVTGSRKVIEVLNKLGHCVSYPPSFAFKGKVRPFTLLEKNPSAQNAFAKLGSVEMLPDSIIDEIEKFVCQMYGAKGVTSVDECRFVSFMKVYKPKDKMPMSKVKGIDGSLMPPCKSVLLQQIKRANSICSIWKNATVKNTTAFAPNNNGWSLVDEKYSVCWFQGDETPPTLDDMLIDENDETSDDEPEYESESESDSDDSDKE</sequence>
<dbReference type="EMBL" id="LRGB01003333">
    <property type="protein sequence ID" value="KZS03157.1"/>
    <property type="molecule type" value="Genomic_DNA"/>
</dbReference>
<organism evidence="2 3">
    <name type="scientific">Daphnia magna</name>
    <dbReference type="NCBI Taxonomy" id="35525"/>
    <lineage>
        <taxon>Eukaryota</taxon>
        <taxon>Metazoa</taxon>
        <taxon>Ecdysozoa</taxon>
        <taxon>Arthropoda</taxon>
        <taxon>Crustacea</taxon>
        <taxon>Branchiopoda</taxon>
        <taxon>Diplostraca</taxon>
        <taxon>Cladocera</taxon>
        <taxon>Anomopoda</taxon>
        <taxon>Daphniidae</taxon>
        <taxon>Daphnia</taxon>
    </lineage>
</organism>
<dbReference type="AlphaFoldDB" id="A0A164KCW9"/>
<protein>
    <submittedName>
        <fullName evidence="2">Uncharacterized protein</fullName>
    </submittedName>
</protein>
<keyword evidence="3" id="KW-1185">Reference proteome</keyword>
<evidence type="ECO:0000313" key="2">
    <source>
        <dbReference type="EMBL" id="KZS03157.1"/>
    </source>
</evidence>
<feature type="region of interest" description="Disordered" evidence="1">
    <location>
        <begin position="606"/>
        <end position="641"/>
    </location>
</feature>
<reference evidence="2 3" key="1">
    <citation type="submission" date="2016-03" db="EMBL/GenBank/DDBJ databases">
        <title>EvidentialGene: Evidence-directed Construction of Genes on Genomes.</title>
        <authorList>
            <person name="Gilbert D.G."/>
            <person name="Choi J.-H."/>
            <person name="Mockaitis K."/>
            <person name="Colbourne J."/>
            <person name="Pfrender M."/>
        </authorList>
    </citation>
    <scope>NUCLEOTIDE SEQUENCE [LARGE SCALE GENOMIC DNA]</scope>
    <source>
        <strain evidence="2 3">Xinb3</strain>
        <tissue evidence="2">Complete organism</tissue>
    </source>
</reference>
<dbReference type="PANTHER" id="PTHR46704:SF1">
    <property type="entry name" value="TELOMERE LENGTH REGULATION PROTEIN TEL2 HOMOLOG"/>
    <property type="match status" value="1"/>
</dbReference>
<comment type="caution">
    <text evidence="2">The sequence shown here is derived from an EMBL/GenBank/DDBJ whole genome shotgun (WGS) entry which is preliminary data.</text>
</comment>
<dbReference type="OrthoDB" id="7635497at2759"/>
<evidence type="ECO:0000256" key="1">
    <source>
        <dbReference type="SAM" id="MobiDB-lite"/>
    </source>
</evidence>
<proteinExistence type="predicted"/>
<accession>A0A164KCW9</accession>